<proteinExistence type="predicted"/>
<organism evidence="2 3">
    <name type="scientific">Larinioides sclopetarius</name>
    <dbReference type="NCBI Taxonomy" id="280406"/>
    <lineage>
        <taxon>Eukaryota</taxon>
        <taxon>Metazoa</taxon>
        <taxon>Ecdysozoa</taxon>
        <taxon>Arthropoda</taxon>
        <taxon>Chelicerata</taxon>
        <taxon>Arachnida</taxon>
        <taxon>Araneae</taxon>
        <taxon>Araneomorphae</taxon>
        <taxon>Entelegynae</taxon>
        <taxon>Araneoidea</taxon>
        <taxon>Araneidae</taxon>
        <taxon>Larinioides</taxon>
    </lineage>
</organism>
<comment type="caution">
    <text evidence="2">The sequence shown here is derived from an EMBL/GenBank/DDBJ whole genome shotgun (WGS) entry which is preliminary data.</text>
</comment>
<reference evidence="2 3" key="1">
    <citation type="submission" date="2024-04" db="EMBL/GenBank/DDBJ databases">
        <authorList>
            <person name="Rising A."/>
            <person name="Reimegard J."/>
            <person name="Sonavane S."/>
            <person name="Akerstrom W."/>
            <person name="Nylinder S."/>
            <person name="Hedman E."/>
            <person name="Kallberg Y."/>
        </authorList>
    </citation>
    <scope>NUCLEOTIDE SEQUENCE [LARGE SCALE GENOMIC DNA]</scope>
</reference>
<dbReference type="Gene3D" id="2.60.210.10">
    <property type="entry name" value="Apoptosis, Tumor Necrosis Factor Receptor Associated Protein 2, Chain A"/>
    <property type="match status" value="1"/>
</dbReference>
<dbReference type="AlphaFoldDB" id="A0AAV2AJJ0"/>
<dbReference type="InterPro" id="IPR008974">
    <property type="entry name" value="TRAF-like"/>
</dbReference>
<protein>
    <recommendedName>
        <fullName evidence="1">MATH domain-containing protein</fullName>
    </recommendedName>
</protein>
<gene>
    <name evidence="2" type="ORF">LARSCL_LOCUS13002</name>
</gene>
<sequence length="259" mass="29890">MNNKNREYTFFWFIENFSYCWHKSRESLVSPIFTTDGLESTAWTLKLYPRGSIHLCGIYACLYRNEDDGSDMFVMNYSQSMVSGKISDSFLKKFTANFSKKSSKGCFFKFKTPLQILAKHITNDTLTMRCKLWNGEGNADKVAPICARTRIGIEHISLLYEVEDFSAVESNSKPVQIRSRTNKGCVILGSLHFKDSMCHEKNVVLEIKPSDNNQILSKCKIYLLDTSGNIIKSTEIDSRFEVERKETQRLPLFLKKMKF</sequence>
<dbReference type="PROSITE" id="PS50144">
    <property type="entry name" value="MATH"/>
    <property type="match status" value="1"/>
</dbReference>
<name>A0AAV2AJJ0_9ARAC</name>
<evidence type="ECO:0000313" key="2">
    <source>
        <dbReference type="EMBL" id="CAL1284161.1"/>
    </source>
</evidence>
<feature type="domain" description="MATH" evidence="1">
    <location>
        <begin position="7"/>
        <end position="132"/>
    </location>
</feature>
<dbReference type="CDD" id="cd00121">
    <property type="entry name" value="MATH"/>
    <property type="match status" value="1"/>
</dbReference>
<dbReference type="InterPro" id="IPR002083">
    <property type="entry name" value="MATH/TRAF_dom"/>
</dbReference>
<keyword evidence="3" id="KW-1185">Reference proteome</keyword>
<dbReference type="Proteomes" id="UP001497382">
    <property type="component" value="Unassembled WGS sequence"/>
</dbReference>
<dbReference type="Pfam" id="PF22486">
    <property type="entry name" value="MATH_2"/>
    <property type="match status" value="1"/>
</dbReference>
<accession>A0AAV2AJJ0</accession>
<evidence type="ECO:0000313" key="3">
    <source>
        <dbReference type="Proteomes" id="UP001497382"/>
    </source>
</evidence>
<evidence type="ECO:0000259" key="1">
    <source>
        <dbReference type="PROSITE" id="PS50144"/>
    </source>
</evidence>
<dbReference type="EMBL" id="CAXIEN010000176">
    <property type="protein sequence ID" value="CAL1284161.1"/>
    <property type="molecule type" value="Genomic_DNA"/>
</dbReference>
<dbReference type="SUPFAM" id="SSF49599">
    <property type="entry name" value="TRAF domain-like"/>
    <property type="match status" value="1"/>
</dbReference>